<dbReference type="GO" id="GO:0055085">
    <property type="term" value="P:transmembrane transport"/>
    <property type="evidence" value="ECO:0007669"/>
    <property type="project" value="UniProtKB-ARBA"/>
</dbReference>
<dbReference type="Pfam" id="PF08352">
    <property type="entry name" value="oligo_HPY"/>
    <property type="match status" value="1"/>
</dbReference>
<evidence type="ECO:0000256" key="2">
    <source>
        <dbReference type="ARBA" id="ARBA00005417"/>
    </source>
</evidence>
<evidence type="ECO:0000256" key="5">
    <source>
        <dbReference type="ARBA" id="ARBA00022840"/>
    </source>
</evidence>
<dbReference type="PROSITE" id="PS00211">
    <property type="entry name" value="ABC_TRANSPORTER_1"/>
    <property type="match status" value="1"/>
</dbReference>
<proteinExistence type="inferred from homology"/>
<dbReference type="GO" id="GO:0016887">
    <property type="term" value="F:ATP hydrolysis activity"/>
    <property type="evidence" value="ECO:0007669"/>
    <property type="project" value="InterPro"/>
</dbReference>
<evidence type="ECO:0000256" key="3">
    <source>
        <dbReference type="ARBA" id="ARBA00022448"/>
    </source>
</evidence>
<sequence length="341" mass="37328">MSAEADPHFVDIRDLRRVFDVSKPWLERTLAREGRQHLKAVDGVTLTIRRGETFALVGESGSGKSTVARMVVGLLRPTSGEVMIDGVSMTASKDAAARKKLRRRIQMIFQDPYASLDPRWRVGRIIAEPIRAFGLAREQGVEARVGELLRLVGLDPADAAKFPHEFSGGQRQRVAIARALAAEADFIVCDEPTSALDVSVQAQILNLMKDLQDRLGLTYLFISHNLAVVRHMAATIGVMYLGRVVEVAPAKRLFSHPRHPYTRMLLDAVPDLAMSGRPRTPVQGEIPNPISPPSGCTFNPRCALANDRCRREIPPLADGVACHAVHEGRADASALPQVAGF</sequence>
<dbReference type="Pfam" id="PF00005">
    <property type="entry name" value="ABC_tran"/>
    <property type="match status" value="1"/>
</dbReference>
<dbReference type="GO" id="GO:0005886">
    <property type="term" value="C:plasma membrane"/>
    <property type="evidence" value="ECO:0007669"/>
    <property type="project" value="UniProtKB-SubCell"/>
</dbReference>
<accession>A0AAU7JFL0</accession>
<dbReference type="GO" id="GO:0005524">
    <property type="term" value="F:ATP binding"/>
    <property type="evidence" value="ECO:0007669"/>
    <property type="project" value="UniProtKB-KW"/>
</dbReference>
<dbReference type="GO" id="GO:0015833">
    <property type="term" value="P:peptide transport"/>
    <property type="evidence" value="ECO:0007669"/>
    <property type="project" value="InterPro"/>
</dbReference>
<dbReference type="AlphaFoldDB" id="A0AAU7JFL0"/>
<dbReference type="Gene3D" id="3.40.50.300">
    <property type="entry name" value="P-loop containing nucleotide triphosphate hydrolases"/>
    <property type="match status" value="1"/>
</dbReference>
<dbReference type="NCBIfam" id="TIGR01727">
    <property type="entry name" value="oligo_HPY"/>
    <property type="match status" value="1"/>
</dbReference>
<dbReference type="InterPro" id="IPR013563">
    <property type="entry name" value="Oligopep_ABC_C"/>
</dbReference>
<dbReference type="EMBL" id="CP157484">
    <property type="protein sequence ID" value="XBO39187.1"/>
    <property type="molecule type" value="Genomic_DNA"/>
</dbReference>
<dbReference type="InterPro" id="IPR003439">
    <property type="entry name" value="ABC_transporter-like_ATP-bd"/>
</dbReference>
<dbReference type="InterPro" id="IPR017871">
    <property type="entry name" value="ABC_transporter-like_CS"/>
</dbReference>
<dbReference type="PANTHER" id="PTHR43776">
    <property type="entry name" value="TRANSPORT ATP-BINDING PROTEIN"/>
    <property type="match status" value="1"/>
</dbReference>
<dbReference type="PANTHER" id="PTHR43776:SF7">
    <property type="entry name" value="D,D-DIPEPTIDE TRANSPORT ATP-BINDING PROTEIN DDPF-RELATED"/>
    <property type="match status" value="1"/>
</dbReference>
<evidence type="ECO:0000313" key="7">
    <source>
        <dbReference type="EMBL" id="XBO39187.1"/>
    </source>
</evidence>
<evidence type="ECO:0000259" key="6">
    <source>
        <dbReference type="PROSITE" id="PS50893"/>
    </source>
</evidence>
<keyword evidence="3" id="KW-0813">Transport</keyword>
<dbReference type="InterPro" id="IPR003593">
    <property type="entry name" value="AAA+_ATPase"/>
</dbReference>
<protein>
    <submittedName>
        <fullName evidence="7">Oligopeptide/dipeptide ABC transporter ATP-binding protein</fullName>
    </submittedName>
</protein>
<gene>
    <name evidence="7" type="ORF">ABEG18_26540</name>
</gene>
<feature type="domain" description="ABC transporter" evidence="6">
    <location>
        <begin position="16"/>
        <end position="266"/>
    </location>
</feature>
<comment type="subcellular location">
    <subcellularLocation>
        <location evidence="1">Cell inner membrane</location>
        <topology evidence="1">Peripheral membrane protein</topology>
    </subcellularLocation>
</comment>
<keyword evidence="5 7" id="KW-0067">ATP-binding</keyword>
<name>A0AAU7JFL0_9HYPH</name>
<evidence type="ECO:0000256" key="1">
    <source>
        <dbReference type="ARBA" id="ARBA00004417"/>
    </source>
</evidence>
<comment type="similarity">
    <text evidence="2">Belongs to the ABC transporter superfamily.</text>
</comment>
<dbReference type="SMART" id="SM00382">
    <property type="entry name" value="AAA"/>
    <property type="match status" value="1"/>
</dbReference>
<dbReference type="FunFam" id="3.40.50.300:FF:000016">
    <property type="entry name" value="Oligopeptide ABC transporter ATP-binding component"/>
    <property type="match status" value="1"/>
</dbReference>
<keyword evidence="4" id="KW-0547">Nucleotide-binding</keyword>
<reference evidence="7" key="1">
    <citation type="submission" date="2024-05" db="EMBL/GenBank/DDBJ databases">
        <authorList>
            <person name="Kim S."/>
            <person name="Heo J."/>
            <person name="Choi H."/>
            <person name="Choi Y."/>
            <person name="Kwon S.-W."/>
            <person name="Kim Y."/>
        </authorList>
    </citation>
    <scope>NUCLEOTIDE SEQUENCE</scope>
    <source>
        <strain evidence="7">KACC 23698</strain>
    </source>
</reference>
<dbReference type="CDD" id="cd03257">
    <property type="entry name" value="ABC_NikE_OppD_transporters"/>
    <property type="match status" value="1"/>
</dbReference>
<dbReference type="SUPFAM" id="SSF52540">
    <property type="entry name" value="P-loop containing nucleoside triphosphate hydrolases"/>
    <property type="match status" value="1"/>
</dbReference>
<organism evidence="7">
    <name type="scientific">Alsobacter sp. KACC 23698</name>
    <dbReference type="NCBI Taxonomy" id="3149229"/>
    <lineage>
        <taxon>Bacteria</taxon>
        <taxon>Pseudomonadati</taxon>
        <taxon>Pseudomonadota</taxon>
        <taxon>Alphaproteobacteria</taxon>
        <taxon>Hyphomicrobiales</taxon>
        <taxon>Alsobacteraceae</taxon>
        <taxon>Alsobacter</taxon>
    </lineage>
</organism>
<dbReference type="PROSITE" id="PS50893">
    <property type="entry name" value="ABC_TRANSPORTER_2"/>
    <property type="match status" value="1"/>
</dbReference>
<dbReference type="InterPro" id="IPR050319">
    <property type="entry name" value="ABC_transp_ATP-bind"/>
</dbReference>
<evidence type="ECO:0000256" key="4">
    <source>
        <dbReference type="ARBA" id="ARBA00022741"/>
    </source>
</evidence>
<dbReference type="InterPro" id="IPR027417">
    <property type="entry name" value="P-loop_NTPase"/>
</dbReference>
<dbReference type="RefSeq" id="WP_406856024.1">
    <property type="nucleotide sequence ID" value="NZ_CP157484.1"/>
</dbReference>